<sequence>MSGSDSGKATTVGSEDKDNPGSNHTSSLKRRPRAAIAQNFSSIYHGKGLGGRGRTSKDTSSDDSSSSSDESDSSSNKICLDIASPQKRVPNSNPKCLDADDFDLEDLPKNEVANYEDSPCSSKSIQEAKRPVFVPIKLINKPGNIIKHNGTSPLDLPGRVLIRGPLLMSPLALMAHFTHYKTLVKGIQTLGLADFNALQKSVAPHFLRGDDCFITGGLNSGKSLSYIFPLLGKLLSEFDDQSFSSSHKLSSNRHAKKSFSHQSHEHQPVVLIVCTDRTSAIKIDGHLYRILLACNRRELSHAVICNGGDRKTVHKCLDIVITSAHFLSNLLHNSPAYFGFENLRFIVYKDVDILLRANNKEFEHIQYIMHNIASKHSPYLIQRVFCGKDWCPEVEALYMNLKPIAQNSTASSVPIVFINSPNQAIKYSGMQWFMHHCSDDERMDLLLNILKSLDLYKHKSIFVVCSTPEIAINVHKELKRNEIYACLAETGTMTQAVFHQLRIEWEDFPVDRRLMVLNDEMLKGLRIYDVTCLIHFDIPSAKPGGAVDRFSCMWMNFRDIANEKVDRTVKFHRKELAAHFLLTGNEENLYKLKTFAANLRCDIPQSLVVIADQMGENIMSGQPICTGIKVFGRCVETVPSNCKTRHSFLLTELEKKSVVPRNGEIEVQISECVNPSVYTARVLRCYEFVDNKRKLRFSWIQNFRSISEELMHHFKDKDNRIPPTSFEIGTLCAVESSDEIFRSRILQIITRTDSKRPQQLRVFCIDSGNFLQPVADKLFKLPETLSAHPQLAIELILGNLQPIDGANGYESRVNEKAQELTLGKILLGKIVFAVGETVWVNPLIDVGRDAVGSTIKTRCSIRLDLIKKKWAENNDDHLKNILNLCRKTGYSCPELDDVHANLAKNSLFMSKFHNIGDEYQWAFVATSSVEKPQTVEIWTSFTIDPSCIIGTNGKFDSQLNAVNKELNDHISEMISDRCPDYAKEFSSYYQEGMVVAVKDQIDQSWYRGLITHVRENEENIVYDVFLVDIGDTKKSSPTAELFPILQSLVTKLPFQAIIFELAHITPTNGNNDWDSEVIDCLTSLTIDENNDGVMFDVVAWSTRRHEHFPCRCYSAFMITSSGDELGELLVLKNAASVRFVKDDEDLKLAKKNILTTLNELYDRQQVELGSDEELPDSMTDSDSDNSFDVVGYDRNSVLNSLGIQLPGGIQVPSSELNEADEIELQPTTNDKSVVSSSHPDAEGGAKSASQEMPAVESHESTPVGGFSTLKHPTVVWRQTMKEFILKVNQADILKYSIDINKKRISFRTLDPPDYGFDIDCFGTIEQVPVVFCTGQYLKITLTKRSQWPWPRPLHRHLKLRWLKEDIQDLDISDDEHVTNSNDENIHPIVLPDEEKSDSSDSELDDVEDFMGEVD</sequence>
<evidence type="ECO:0000313" key="10">
    <source>
        <dbReference type="EMBL" id="OXA61734.1"/>
    </source>
</evidence>
<dbReference type="GO" id="GO:0042078">
    <property type="term" value="P:germ-line stem cell division"/>
    <property type="evidence" value="ECO:0007669"/>
    <property type="project" value="TreeGrafter"/>
</dbReference>
<feature type="compositionally biased region" description="Polar residues" evidence="8">
    <location>
        <begin position="1225"/>
        <end position="1238"/>
    </location>
</feature>
<evidence type="ECO:0000256" key="1">
    <source>
        <dbReference type="ARBA" id="ARBA00012552"/>
    </source>
</evidence>
<organism evidence="10 11">
    <name type="scientific">Folsomia candida</name>
    <name type="common">Springtail</name>
    <dbReference type="NCBI Taxonomy" id="158441"/>
    <lineage>
        <taxon>Eukaryota</taxon>
        <taxon>Metazoa</taxon>
        <taxon>Ecdysozoa</taxon>
        <taxon>Arthropoda</taxon>
        <taxon>Hexapoda</taxon>
        <taxon>Collembola</taxon>
        <taxon>Entomobryomorpha</taxon>
        <taxon>Isotomoidea</taxon>
        <taxon>Isotomidae</taxon>
        <taxon>Proisotominae</taxon>
        <taxon>Folsomia</taxon>
    </lineage>
</organism>
<accession>A0A226EXD0</accession>
<keyword evidence="5 10" id="KW-0347">Helicase</keyword>
<evidence type="ECO:0000256" key="7">
    <source>
        <dbReference type="ARBA" id="ARBA00047984"/>
    </source>
</evidence>
<dbReference type="SMART" id="SM00333">
    <property type="entry name" value="TUDOR"/>
    <property type="match status" value="2"/>
</dbReference>
<proteinExistence type="predicted"/>
<dbReference type="PANTHER" id="PTHR22655">
    <property type="entry name" value="ATP-DEPENDENT RNA HELICASE TDRD12-RELATED"/>
    <property type="match status" value="1"/>
</dbReference>
<evidence type="ECO:0000313" key="11">
    <source>
        <dbReference type="Proteomes" id="UP000198287"/>
    </source>
</evidence>
<dbReference type="Gene3D" id="2.40.50.90">
    <property type="match status" value="1"/>
</dbReference>
<dbReference type="Gene3D" id="3.40.50.300">
    <property type="entry name" value="P-loop containing nucleotide triphosphate hydrolases"/>
    <property type="match status" value="2"/>
</dbReference>
<keyword evidence="4" id="KW-0378">Hydrolase</keyword>
<dbReference type="GO" id="GO:0005737">
    <property type="term" value="C:cytoplasm"/>
    <property type="evidence" value="ECO:0007669"/>
    <property type="project" value="UniProtKB-ARBA"/>
</dbReference>
<dbReference type="EMBL" id="LNIX01000001">
    <property type="protein sequence ID" value="OXA61734.1"/>
    <property type="molecule type" value="Genomic_DNA"/>
</dbReference>
<evidence type="ECO:0000256" key="4">
    <source>
        <dbReference type="ARBA" id="ARBA00022801"/>
    </source>
</evidence>
<keyword evidence="6" id="KW-0067">ATP-binding</keyword>
<name>A0A226EXD0_FOLCA</name>
<comment type="caution">
    <text evidence="10">The sequence shown here is derived from an EMBL/GenBank/DDBJ whole genome shotgun (WGS) entry which is preliminary data.</text>
</comment>
<dbReference type="Pfam" id="PF00567">
    <property type="entry name" value="TUDOR"/>
    <property type="match status" value="2"/>
</dbReference>
<evidence type="ECO:0000256" key="6">
    <source>
        <dbReference type="ARBA" id="ARBA00022840"/>
    </source>
</evidence>
<feature type="region of interest" description="Disordered" evidence="8">
    <location>
        <begin position="1373"/>
        <end position="1414"/>
    </location>
</feature>
<evidence type="ECO:0000256" key="8">
    <source>
        <dbReference type="SAM" id="MobiDB-lite"/>
    </source>
</evidence>
<dbReference type="SUPFAM" id="SSF63748">
    <property type="entry name" value="Tudor/PWWP/MBT"/>
    <property type="match status" value="2"/>
</dbReference>
<dbReference type="InterPro" id="IPR027417">
    <property type="entry name" value="P-loop_NTPase"/>
</dbReference>
<dbReference type="OMA" id="KCFFVDQ"/>
<comment type="catalytic activity">
    <reaction evidence="7">
        <text>ATP + H2O = ADP + phosphate + H(+)</text>
        <dbReference type="Rhea" id="RHEA:13065"/>
        <dbReference type="ChEBI" id="CHEBI:15377"/>
        <dbReference type="ChEBI" id="CHEBI:15378"/>
        <dbReference type="ChEBI" id="CHEBI:30616"/>
        <dbReference type="ChEBI" id="CHEBI:43474"/>
        <dbReference type="ChEBI" id="CHEBI:456216"/>
        <dbReference type="EC" id="3.6.4.13"/>
    </reaction>
</comment>
<keyword evidence="11" id="KW-1185">Reference proteome</keyword>
<dbReference type="PANTHER" id="PTHR22655:SF2">
    <property type="entry name" value="ATP-DEPENDENT RNA HELICASE TDRD12-RELATED"/>
    <property type="match status" value="1"/>
</dbReference>
<dbReference type="InterPro" id="IPR002999">
    <property type="entry name" value="Tudor"/>
</dbReference>
<feature type="compositionally biased region" description="Polar residues" evidence="8">
    <location>
        <begin position="1"/>
        <end position="13"/>
    </location>
</feature>
<dbReference type="InterPro" id="IPR008978">
    <property type="entry name" value="HSP20-like_chaperone"/>
</dbReference>
<dbReference type="GO" id="GO:0005524">
    <property type="term" value="F:ATP binding"/>
    <property type="evidence" value="ECO:0007669"/>
    <property type="project" value="UniProtKB-KW"/>
</dbReference>
<keyword evidence="3" id="KW-0547">Nucleotide-binding</keyword>
<dbReference type="SUPFAM" id="SSF52540">
    <property type="entry name" value="P-loop containing nucleoside triphosphate hydrolases"/>
    <property type="match status" value="1"/>
</dbReference>
<dbReference type="EC" id="3.6.4.13" evidence="1"/>
<dbReference type="CDD" id="cd20379">
    <property type="entry name" value="Tudor_dTUD-like"/>
    <property type="match status" value="1"/>
</dbReference>
<dbReference type="GO" id="GO:0003724">
    <property type="term" value="F:RNA helicase activity"/>
    <property type="evidence" value="ECO:0007669"/>
    <property type="project" value="UniProtKB-EC"/>
</dbReference>
<gene>
    <name evidence="10" type="ORF">Fcan01_01766</name>
</gene>
<reference evidence="10 11" key="1">
    <citation type="submission" date="2015-12" db="EMBL/GenBank/DDBJ databases">
        <title>The genome of Folsomia candida.</title>
        <authorList>
            <person name="Faddeeva A."/>
            <person name="Derks M.F."/>
            <person name="Anvar Y."/>
            <person name="Smit S."/>
            <person name="Van Straalen N."/>
            <person name="Roelofs D."/>
        </authorList>
    </citation>
    <scope>NUCLEOTIDE SEQUENCE [LARGE SCALE GENOMIC DNA]</scope>
    <source>
        <strain evidence="10 11">VU population</strain>
        <tissue evidence="10">Whole body</tissue>
    </source>
</reference>
<protein>
    <recommendedName>
        <fullName evidence="1">RNA helicase</fullName>
        <ecNumber evidence="1">3.6.4.13</ecNumber>
    </recommendedName>
</protein>
<keyword evidence="2" id="KW-0677">Repeat</keyword>
<dbReference type="STRING" id="158441.A0A226EXD0"/>
<dbReference type="Proteomes" id="UP000198287">
    <property type="component" value="Unassembled WGS sequence"/>
</dbReference>
<dbReference type="GO" id="GO:0016787">
    <property type="term" value="F:hydrolase activity"/>
    <property type="evidence" value="ECO:0007669"/>
    <property type="project" value="UniProtKB-KW"/>
</dbReference>
<dbReference type="SUPFAM" id="SSF49764">
    <property type="entry name" value="HSP20-like chaperones"/>
    <property type="match status" value="1"/>
</dbReference>
<evidence type="ECO:0000256" key="5">
    <source>
        <dbReference type="ARBA" id="ARBA00022806"/>
    </source>
</evidence>
<feature type="compositionally biased region" description="Acidic residues" evidence="8">
    <location>
        <begin position="1399"/>
        <end position="1414"/>
    </location>
</feature>
<feature type="region of interest" description="Disordered" evidence="8">
    <location>
        <begin position="1"/>
        <end position="77"/>
    </location>
</feature>
<dbReference type="Gene3D" id="2.30.30.140">
    <property type="match status" value="2"/>
</dbReference>
<evidence type="ECO:0000256" key="3">
    <source>
        <dbReference type="ARBA" id="ARBA00022741"/>
    </source>
</evidence>
<feature type="region of interest" description="Disordered" evidence="8">
    <location>
        <begin position="1225"/>
        <end position="1265"/>
    </location>
</feature>
<evidence type="ECO:0000259" key="9">
    <source>
        <dbReference type="PROSITE" id="PS50304"/>
    </source>
</evidence>
<dbReference type="Gene3D" id="2.60.40.790">
    <property type="match status" value="1"/>
</dbReference>
<evidence type="ECO:0000256" key="2">
    <source>
        <dbReference type="ARBA" id="ARBA00022737"/>
    </source>
</evidence>
<dbReference type="InterPro" id="IPR035437">
    <property type="entry name" value="SNase_OB-fold_sf"/>
</dbReference>
<dbReference type="PROSITE" id="PS50304">
    <property type="entry name" value="TUDOR"/>
    <property type="match status" value="1"/>
</dbReference>
<feature type="domain" description="Tudor" evidence="9">
    <location>
        <begin position="725"/>
        <end position="788"/>
    </location>
</feature>
<dbReference type="OrthoDB" id="249932at2759"/>